<reference evidence="1" key="1">
    <citation type="submission" date="2020-07" db="EMBL/GenBank/DDBJ databases">
        <title>Clarias magur genome sequencing, assembly and annotation.</title>
        <authorList>
            <person name="Kushwaha B."/>
            <person name="Kumar R."/>
            <person name="Das P."/>
            <person name="Joshi C.G."/>
            <person name="Kumar D."/>
            <person name="Nagpure N.S."/>
            <person name="Pandey M."/>
            <person name="Agarwal S."/>
            <person name="Srivastava S."/>
            <person name="Singh M."/>
            <person name="Sahoo L."/>
            <person name="Jayasankar P."/>
            <person name="Meher P.K."/>
            <person name="Koringa P.G."/>
            <person name="Iquebal M.A."/>
            <person name="Das S.P."/>
            <person name="Bit A."/>
            <person name="Patnaik S."/>
            <person name="Patel N."/>
            <person name="Shah T.M."/>
            <person name="Hinsu A."/>
            <person name="Jena J.K."/>
        </authorList>
    </citation>
    <scope>NUCLEOTIDE SEQUENCE</scope>
    <source>
        <strain evidence="1">CIFAMagur01</strain>
        <tissue evidence="1">Testis</tissue>
    </source>
</reference>
<comment type="caution">
    <text evidence="1">The sequence shown here is derived from an EMBL/GenBank/DDBJ whole genome shotgun (WGS) entry which is preliminary data.</text>
</comment>
<evidence type="ECO:0000313" key="1">
    <source>
        <dbReference type="EMBL" id="KAF5891665.1"/>
    </source>
</evidence>
<organism evidence="1 2">
    <name type="scientific">Clarias magur</name>
    <name type="common">Asian catfish</name>
    <name type="synonym">Macropteronotus magur</name>
    <dbReference type="NCBI Taxonomy" id="1594786"/>
    <lineage>
        <taxon>Eukaryota</taxon>
        <taxon>Metazoa</taxon>
        <taxon>Chordata</taxon>
        <taxon>Craniata</taxon>
        <taxon>Vertebrata</taxon>
        <taxon>Euteleostomi</taxon>
        <taxon>Actinopterygii</taxon>
        <taxon>Neopterygii</taxon>
        <taxon>Teleostei</taxon>
        <taxon>Ostariophysi</taxon>
        <taxon>Siluriformes</taxon>
        <taxon>Clariidae</taxon>
        <taxon>Clarias</taxon>
    </lineage>
</organism>
<sequence>MHVTVNKKLREDFTLMHVVLSWCNPLRRRAEALMRDDTVGSTPLCNVPEKQNGVSDPQTASAPVSNRVVNALGFADFTSERTEKSRKTLLVLTASDGTNLVKLLDATRTTLYPEMESIMGSKHNERRAIETHS</sequence>
<evidence type="ECO:0000313" key="2">
    <source>
        <dbReference type="Proteomes" id="UP000727407"/>
    </source>
</evidence>
<protein>
    <submittedName>
        <fullName evidence="1">Endoribonuclease YbeY</fullName>
    </submittedName>
</protein>
<dbReference type="EMBL" id="QNUK01000561">
    <property type="protein sequence ID" value="KAF5891665.1"/>
    <property type="molecule type" value="Genomic_DNA"/>
</dbReference>
<feature type="non-terminal residue" evidence="1">
    <location>
        <position position="133"/>
    </location>
</feature>
<accession>A0A8J4U6G3</accession>
<dbReference type="AlphaFoldDB" id="A0A8J4U6G3"/>
<dbReference type="Proteomes" id="UP000727407">
    <property type="component" value="Unassembled WGS sequence"/>
</dbReference>
<keyword evidence="2" id="KW-1185">Reference proteome</keyword>
<gene>
    <name evidence="1" type="primary">ybeY</name>
    <name evidence="1" type="ORF">DAT39_018627</name>
</gene>
<name>A0A8J4U6G3_CLAMG</name>
<proteinExistence type="predicted"/>